<organism evidence="3 4">
    <name type="scientific">Chlorella vulgaris</name>
    <name type="common">Green alga</name>
    <dbReference type="NCBI Taxonomy" id="3077"/>
    <lineage>
        <taxon>Eukaryota</taxon>
        <taxon>Viridiplantae</taxon>
        <taxon>Chlorophyta</taxon>
        <taxon>core chlorophytes</taxon>
        <taxon>Trebouxiophyceae</taxon>
        <taxon>Chlorellales</taxon>
        <taxon>Chlorellaceae</taxon>
        <taxon>Chlorella clade</taxon>
        <taxon>Chlorella</taxon>
    </lineage>
</organism>
<gene>
    <name evidence="3" type="ORF">D9Q98_001033</name>
</gene>
<evidence type="ECO:0000313" key="3">
    <source>
        <dbReference type="EMBL" id="KAI3438610.1"/>
    </source>
</evidence>
<dbReference type="PANTHER" id="PTHR34357">
    <property type="entry name" value="F7A19.14 PROTEIN-RELATED"/>
    <property type="match status" value="1"/>
</dbReference>
<reference evidence="3" key="2">
    <citation type="submission" date="2020-11" db="EMBL/GenBank/DDBJ databases">
        <authorList>
            <person name="Cecchin M."/>
            <person name="Marcolungo L."/>
            <person name="Rossato M."/>
            <person name="Girolomoni L."/>
            <person name="Cosentino E."/>
            <person name="Cuine S."/>
            <person name="Li-Beisson Y."/>
            <person name="Delledonne M."/>
            <person name="Ballottari M."/>
        </authorList>
    </citation>
    <scope>NUCLEOTIDE SEQUENCE</scope>
    <source>
        <strain evidence="3">211/11P</strain>
        <tissue evidence="3">Whole cell</tissue>
    </source>
</reference>
<dbReference type="Pfam" id="PF07802">
    <property type="entry name" value="GCK"/>
    <property type="match status" value="1"/>
</dbReference>
<evidence type="ECO:0000256" key="1">
    <source>
        <dbReference type="SAM" id="MobiDB-lite"/>
    </source>
</evidence>
<comment type="caution">
    <text evidence="3">The sequence shown here is derived from an EMBL/GenBank/DDBJ whole genome shotgun (WGS) entry which is preliminary data.</text>
</comment>
<protein>
    <recommendedName>
        <fullName evidence="2">GCK domain-containing protein</fullName>
    </recommendedName>
</protein>
<feature type="compositionally biased region" description="Low complexity" evidence="1">
    <location>
        <begin position="33"/>
        <end position="51"/>
    </location>
</feature>
<dbReference type="OrthoDB" id="2148418at2759"/>
<feature type="domain" description="GCK" evidence="2">
    <location>
        <begin position="62"/>
        <end position="133"/>
    </location>
</feature>
<dbReference type="PANTHER" id="PTHR34357:SF2">
    <property type="entry name" value="F26F24.3-RELATED"/>
    <property type="match status" value="1"/>
</dbReference>
<feature type="compositionally biased region" description="Polar residues" evidence="1">
    <location>
        <begin position="133"/>
        <end position="142"/>
    </location>
</feature>
<dbReference type="Gene3D" id="1.10.287.2900">
    <property type="match status" value="1"/>
</dbReference>
<proteinExistence type="predicted"/>
<feature type="compositionally biased region" description="Gly residues" evidence="1">
    <location>
        <begin position="1"/>
        <end position="10"/>
    </location>
</feature>
<accession>A0A9D4Z268</accession>
<evidence type="ECO:0000313" key="4">
    <source>
        <dbReference type="Proteomes" id="UP001055712"/>
    </source>
</evidence>
<dbReference type="Proteomes" id="UP001055712">
    <property type="component" value="Unassembled WGS sequence"/>
</dbReference>
<dbReference type="SMART" id="SM01227">
    <property type="entry name" value="GCK"/>
    <property type="match status" value="1"/>
</dbReference>
<keyword evidence="4" id="KW-1185">Reference proteome</keyword>
<dbReference type="EMBL" id="SIDB01000001">
    <property type="protein sequence ID" value="KAI3438610.1"/>
    <property type="molecule type" value="Genomic_DNA"/>
</dbReference>
<feature type="compositionally biased region" description="Polar residues" evidence="1">
    <location>
        <begin position="11"/>
        <end position="27"/>
    </location>
</feature>
<name>A0A9D4Z268_CHLVU</name>
<dbReference type="InterPro" id="IPR012891">
    <property type="entry name" value="GCK_dom"/>
</dbReference>
<feature type="region of interest" description="Disordered" evidence="1">
    <location>
        <begin position="128"/>
        <end position="157"/>
    </location>
</feature>
<evidence type="ECO:0000259" key="2">
    <source>
        <dbReference type="SMART" id="SM01227"/>
    </source>
</evidence>
<dbReference type="AlphaFoldDB" id="A0A9D4Z268"/>
<sequence length="157" mass="16712">MAGGPAGGSGNENKLQPVEAQQTTAATSPDVAPPSLSAAAPLPQGVQAQAGGEEDEEDDANETCGFCRFMKGGGCRVAFIEWSKCVDHERDAGTDFTEECREKTMALRRCMMQNEEYYKPLLEEEEEMMAEQTLVTPDTAQTPGVAASGTATKTENA</sequence>
<feature type="region of interest" description="Disordered" evidence="1">
    <location>
        <begin position="1"/>
        <end position="60"/>
    </location>
</feature>
<reference evidence="3" key="1">
    <citation type="journal article" date="2019" name="Plant J.">
        <title>Chlorella vulgaris genome assembly and annotation reveals the molecular basis for metabolic acclimation to high light conditions.</title>
        <authorList>
            <person name="Cecchin M."/>
            <person name="Marcolungo L."/>
            <person name="Rossato M."/>
            <person name="Girolomoni L."/>
            <person name="Cosentino E."/>
            <person name="Cuine S."/>
            <person name="Li-Beisson Y."/>
            <person name="Delledonne M."/>
            <person name="Ballottari M."/>
        </authorList>
    </citation>
    <scope>NUCLEOTIDE SEQUENCE</scope>
    <source>
        <strain evidence="3">211/11P</strain>
    </source>
</reference>